<dbReference type="Gene3D" id="3.20.20.70">
    <property type="entry name" value="Aldolase class I"/>
    <property type="match status" value="1"/>
</dbReference>
<evidence type="ECO:0000259" key="3">
    <source>
        <dbReference type="PROSITE" id="PS51371"/>
    </source>
</evidence>
<reference evidence="4 5" key="1">
    <citation type="submission" date="2016-11" db="EMBL/GenBank/DDBJ databases">
        <title>Tenacibaculum sp. LPB0136, isolated from marine environment.</title>
        <authorList>
            <person name="Kim E."/>
            <person name="Yi H."/>
        </authorList>
    </citation>
    <scope>NUCLEOTIDE SEQUENCE [LARGE SCALE GENOMIC DNA]</scope>
    <source>
        <strain evidence="4 5">LPB0136</strain>
    </source>
</reference>
<evidence type="ECO:0000256" key="2">
    <source>
        <dbReference type="PROSITE-ProRule" id="PRU00703"/>
    </source>
</evidence>
<dbReference type="KEGG" id="ten:LPB136_08825"/>
<gene>
    <name evidence="4" type="ORF">LPB136_08825</name>
</gene>
<dbReference type="EMBL" id="CP018155">
    <property type="protein sequence ID" value="APG65452.1"/>
    <property type="molecule type" value="Genomic_DNA"/>
</dbReference>
<protein>
    <submittedName>
        <fullName evidence="4">Acetoin utilization protein acuB</fullName>
    </submittedName>
</protein>
<evidence type="ECO:0000256" key="1">
    <source>
        <dbReference type="ARBA" id="ARBA00023122"/>
    </source>
</evidence>
<dbReference type="STRING" id="1850252.LPB136_08825"/>
<dbReference type="RefSeq" id="WP_072555975.1">
    <property type="nucleotide sequence ID" value="NZ_CP018155.1"/>
</dbReference>
<organism evidence="4 5">
    <name type="scientific">Tenacibaculum todarodis</name>
    <dbReference type="NCBI Taxonomy" id="1850252"/>
    <lineage>
        <taxon>Bacteria</taxon>
        <taxon>Pseudomonadati</taxon>
        <taxon>Bacteroidota</taxon>
        <taxon>Flavobacteriia</taxon>
        <taxon>Flavobacteriales</taxon>
        <taxon>Flavobacteriaceae</taxon>
        <taxon>Tenacibaculum</taxon>
    </lineage>
</organism>
<evidence type="ECO:0000313" key="4">
    <source>
        <dbReference type="EMBL" id="APG65452.1"/>
    </source>
</evidence>
<accession>A0A1L3JK27</accession>
<evidence type="ECO:0000313" key="5">
    <source>
        <dbReference type="Proteomes" id="UP000181898"/>
    </source>
</evidence>
<dbReference type="OrthoDB" id="1523762at2"/>
<feature type="domain" description="CBS" evidence="3">
    <location>
        <begin position="65"/>
        <end position="127"/>
    </location>
</feature>
<keyword evidence="5" id="KW-1185">Reference proteome</keyword>
<dbReference type="InterPro" id="IPR013785">
    <property type="entry name" value="Aldolase_TIM"/>
</dbReference>
<dbReference type="InterPro" id="IPR000644">
    <property type="entry name" value="CBS_dom"/>
</dbReference>
<dbReference type="Proteomes" id="UP000181898">
    <property type="component" value="Chromosome"/>
</dbReference>
<dbReference type="Pfam" id="PF00571">
    <property type="entry name" value="CBS"/>
    <property type="match status" value="2"/>
</dbReference>
<dbReference type="SUPFAM" id="SSF54631">
    <property type="entry name" value="CBS-domain pair"/>
    <property type="match status" value="1"/>
</dbReference>
<proteinExistence type="predicted"/>
<name>A0A1L3JK27_9FLAO</name>
<dbReference type="PROSITE" id="PS51371">
    <property type="entry name" value="CBS"/>
    <property type="match status" value="1"/>
</dbReference>
<keyword evidence="1 2" id="KW-0129">CBS domain</keyword>
<sequence length="219" mass="25523">MNINDYISQYINPLTLQSTVKSAQRLCKDVPISHFPVVENGKLLGSFPERDLRTIENKNRELKEYSYLLDHFFTDEKTTLLDLITLFADNDCNIIPVLNEAKNYIGYYELSDILDAFADSPFLHNESETIIVEKNVDDYSMSEISQIVESNKAKLLGMYISSQSIDKVKVTLKIISEELNEIVQTFRRYDYTVVTIHQDDSYIEDLKNRSEYLKKYLEM</sequence>
<dbReference type="AlphaFoldDB" id="A0A1L3JK27"/>
<dbReference type="InterPro" id="IPR046342">
    <property type="entry name" value="CBS_dom_sf"/>
</dbReference>